<evidence type="ECO:0000256" key="9">
    <source>
        <dbReference type="RuleBase" id="RU010713"/>
    </source>
</evidence>
<feature type="transmembrane region" description="Helical" evidence="9">
    <location>
        <begin position="203"/>
        <end position="226"/>
    </location>
</feature>
<dbReference type="PANTHER" id="PTHR11893:SF36">
    <property type="entry name" value="INNEXIN-5"/>
    <property type="match status" value="1"/>
</dbReference>
<dbReference type="PANTHER" id="PTHR11893">
    <property type="entry name" value="INNEXIN"/>
    <property type="match status" value="1"/>
</dbReference>
<feature type="transmembrane region" description="Helical" evidence="9">
    <location>
        <begin position="30"/>
        <end position="49"/>
    </location>
</feature>
<keyword evidence="5 9" id="KW-1133">Transmembrane helix</keyword>
<keyword evidence="8 9" id="KW-0407">Ion channel</keyword>
<comment type="subcellular location">
    <subcellularLocation>
        <location evidence="1 9">Cell membrane</location>
        <topology evidence="1 9">Multi-pass membrane protein</topology>
    </subcellularLocation>
</comment>
<keyword evidence="3" id="KW-1003">Cell membrane</keyword>
<reference evidence="10" key="1">
    <citation type="journal article" date="2019" name="bioRxiv">
        <title>The Genome of the Zebra Mussel, Dreissena polymorpha: A Resource for Invasive Species Research.</title>
        <authorList>
            <person name="McCartney M.A."/>
            <person name="Auch B."/>
            <person name="Kono T."/>
            <person name="Mallez S."/>
            <person name="Zhang Y."/>
            <person name="Obille A."/>
            <person name="Becker A."/>
            <person name="Abrahante J.E."/>
            <person name="Garbe J."/>
            <person name="Badalamenti J.P."/>
            <person name="Herman A."/>
            <person name="Mangelson H."/>
            <person name="Liachko I."/>
            <person name="Sullivan S."/>
            <person name="Sone E.D."/>
            <person name="Koren S."/>
            <person name="Silverstein K.A.T."/>
            <person name="Beckman K.B."/>
            <person name="Gohl D.M."/>
        </authorList>
    </citation>
    <scope>NUCLEOTIDE SEQUENCE</scope>
    <source>
        <strain evidence="10">Duluth1</strain>
        <tissue evidence="10">Whole animal</tissue>
    </source>
</reference>
<keyword evidence="4 9" id="KW-0812">Transmembrane</keyword>
<gene>
    <name evidence="9" type="primary">inx</name>
    <name evidence="10" type="ORF">DPMN_184828</name>
</gene>
<evidence type="ECO:0000256" key="6">
    <source>
        <dbReference type="ARBA" id="ARBA00023065"/>
    </source>
</evidence>
<dbReference type="OrthoDB" id="5867527at2759"/>
<sequence>MSVTSVLGLATWGKLRGNDDDDWVDRLSHIYTVVLLIAFGIFTASGQYAGDPIQCWFPAEFTGSYVSYAKSYCWIKNTYYLPMEETIHPDNDTHKQHELTYYQWIPLILLFMAFLFKFPSFIWRMLAGLSGINMAKLVEMAGATQMADQAKRDQTVEHIALYLDRWLESNRQYHFNALVRLKQRASKFCFLCNKREGTFLTGLYLVIKLLYVLNIIAHFFILNGFLGGFFEMWGIEAVNSLANEAVTKESRRFPRVTLCDFQIRQLQNIQDFTVQCVLPINLFNEKIFTFLWFWFVLVGVVTSASFLMWIWRSVFRRNRVTVVKKYLKISDQLGGPSDRKLCQRFADQYLRDDGIFLLRIIERNTSDILMTDLVTKMWDVYRKKPMVKKELEGEPNGETYA</sequence>
<reference evidence="10" key="2">
    <citation type="submission" date="2020-11" db="EMBL/GenBank/DDBJ databases">
        <authorList>
            <person name="McCartney M.A."/>
            <person name="Auch B."/>
            <person name="Kono T."/>
            <person name="Mallez S."/>
            <person name="Becker A."/>
            <person name="Gohl D.M."/>
            <person name="Silverstein K.A.T."/>
            <person name="Koren S."/>
            <person name="Bechman K.B."/>
            <person name="Herman A."/>
            <person name="Abrahante J.E."/>
            <person name="Garbe J."/>
        </authorList>
    </citation>
    <scope>NUCLEOTIDE SEQUENCE</scope>
    <source>
        <strain evidence="10">Duluth1</strain>
        <tissue evidence="10">Whole animal</tissue>
    </source>
</reference>
<comment type="similarity">
    <text evidence="9">Belongs to the pannexin family.</text>
</comment>
<evidence type="ECO:0000256" key="1">
    <source>
        <dbReference type="ARBA" id="ARBA00004651"/>
    </source>
</evidence>
<evidence type="ECO:0000313" key="11">
    <source>
        <dbReference type="Proteomes" id="UP000828390"/>
    </source>
</evidence>
<dbReference type="AlphaFoldDB" id="A0A9D4I7S1"/>
<dbReference type="Pfam" id="PF00876">
    <property type="entry name" value="Innexin"/>
    <property type="match status" value="1"/>
</dbReference>
<feature type="transmembrane region" description="Helical" evidence="9">
    <location>
        <begin position="104"/>
        <end position="126"/>
    </location>
</feature>
<accession>A0A9D4I7S1</accession>
<keyword evidence="6 9" id="KW-0406">Ion transport</keyword>
<evidence type="ECO:0000256" key="5">
    <source>
        <dbReference type="ARBA" id="ARBA00022989"/>
    </source>
</evidence>
<dbReference type="PROSITE" id="PS51013">
    <property type="entry name" value="PANNEXIN"/>
    <property type="match status" value="1"/>
</dbReference>
<comment type="caution">
    <text evidence="10">The sequence shown here is derived from an EMBL/GenBank/DDBJ whole genome shotgun (WGS) entry which is preliminary data.</text>
</comment>
<keyword evidence="11" id="KW-1185">Reference proteome</keyword>
<dbReference type="GO" id="GO:0005921">
    <property type="term" value="C:gap junction"/>
    <property type="evidence" value="ECO:0007669"/>
    <property type="project" value="UniProtKB-UniRule"/>
</dbReference>
<evidence type="ECO:0000256" key="2">
    <source>
        <dbReference type="ARBA" id="ARBA00022448"/>
    </source>
</evidence>
<dbReference type="Proteomes" id="UP000828390">
    <property type="component" value="Unassembled WGS sequence"/>
</dbReference>
<comment type="function">
    <text evidence="9">Structural component of the gap junctions.</text>
</comment>
<feature type="transmembrane region" description="Helical" evidence="9">
    <location>
        <begin position="291"/>
        <end position="311"/>
    </location>
</feature>
<keyword evidence="7 9" id="KW-0472">Membrane</keyword>
<keyword evidence="2 9" id="KW-0813">Transport</keyword>
<dbReference type="InterPro" id="IPR000990">
    <property type="entry name" value="Innexin"/>
</dbReference>
<dbReference type="PRINTS" id="PR01262">
    <property type="entry name" value="INNEXIN"/>
</dbReference>
<dbReference type="EMBL" id="JAIWYP010000010">
    <property type="protein sequence ID" value="KAH3750308.1"/>
    <property type="molecule type" value="Genomic_DNA"/>
</dbReference>
<evidence type="ECO:0000256" key="8">
    <source>
        <dbReference type="ARBA" id="ARBA00023303"/>
    </source>
</evidence>
<dbReference type="GO" id="GO:0034220">
    <property type="term" value="P:monoatomic ion transmembrane transport"/>
    <property type="evidence" value="ECO:0007669"/>
    <property type="project" value="UniProtKB-KW"/>
</dbReference>
<proteinExistence type="inferred from homology"/>
<evidence type="ECO:0000256" key="7">
    <source>
        <dbReference type="ARBA" id="ARBA00023136"/>
    </source>
</evidence>
<evidence type="ECO:0000256" key="3">
    <source>
        <dbReference type="ARBA" id="ARBA00022475"/>
    </source>
</evidence>
<name>A0A9D4I7S1_DREPO</name>
<protein>
    <recommendedName>
        <fullName evidence="9">Innexin</fullName>
    </recommendedName>
</protein>
<organism evidence="10 11">
    <name type="scientific">Dreissena polymorpha</name>
    <name type="common">Zebra mussel</name>
    <name type="synonym">Mytilus polymorpha</name>
    <dbReference type="NCBI Taxonomy" id="45954"/>
    <lineage>
        <taxon>Eukaryota</taxon>
        <taxon>Metazoa</taxon>
        <taxon>Spiralia</taxon>
        <taxon>Lophotrochozoa</taxon>
        <taxon>Mollusca</taxon>
        <taxon>Bivalvia</taxon>
        <taxon>Autobranchia</taxon>
        <taxon>Heteroconchia</taxon>
        <taxon>Euheterodonta</taxon>
        <taxon>Imparidentia</taxon>
        <taxon>Neoheterodontei</taxon>
        <taxon>Myida</taxon>
        <taxon>Dreissenoidea</taxon>
        <taxon>Dreissenidae</taxon>
        <taxon>Dreissena</taxon>
    </lineage>
</organism>
<dbReference type="GO" id="GO:0005886">
    <property type="term" value="C:plasma membrane"/>
    <property type="evidence" value="ECO:0007669"/>
    <property type="project" value="UniProtKB-SubCell"/>
</dbReference>
<evidence type="ECO:0000313" key="10">
    <source>
        <dbReference type="EMBL" id="KAH3750308.1"/>
    </source>
</evidence>
<evidence type="ECO:0000256" key="4">
    <source>
        <dbReference type="ARBA" id="ARBA00022692"/>
    </source>
</evidence>